<reference evidence="2 3" key="1">
    <citation type="submission" date="2018-03" db="EMBL/GenBank/DDBJ databases">
        <authorList>
            <person name="Guldener U."/>
        </authorList>
    </citation>
    <scope>NUCLEOTIDE SEQUENCE [LARGE SCALE GENOMIC DNA]</scope>
    <source>
        <strain evidence="2 3">DAOM196992</strain>
    </source>
</reference>
<dbReference type="Proteomes" id="UP000323386">
    <property type="component" value="Unassembled WGS sequence"/>
</dbReference>
<accession>A0A5C3FBZ9</accession>
<evidence type="ECO:0000313" key="2">
    <source>
        <dbReference type="EMBL" id="SPO41922.1"/>
    </source>
</evidence>
<proteinExistence type="predicted"/>
<keyword evidence="3" id="KW-1185">Reference proteome</keyword>
<name>A0A5C3FBZ9_9BASI</name>
<gene>
    <name evidence="2" type="ORF">PSFLO_07405</name>
</gene>
<organism evidence="2 3">
    <name type="scientific">Pseudozyma flocculosa</name>
    <dbReference type="NCBI Taxonomy" id="84751"/>
    <lineage>
        <taxon>Eukaryota</taxon>
        <taxon>Fungi</taxon>
        <taxon>Dikarya</taxon>
        <taxon>Basidiomycota</taxon>
        <taxon>Ustilaginomycotina</taxon>
        <taxon>Ustilaginomycetes</taxon>
        <taxon>Ustilaginales</taxon>
        <taxon>Ustilaginaceae</taxon>
        <taxon>Pseudozyma</taxon>
    </lineage>
</organism>
<evidence type="ECO:0000313" key="3">
    <source>
        <dbReference type="Proteomes" id="UP000323386"/>
    </source>
</evidence>
<sequence length="176" mass="19241">MPASSRPFHPFVSLFGSGPLRRRAAPHQPRRLVLHRLLDARSLAGLPACPPACLPASTGPLASRNDPCRNMLGSSPFPAGRHLLWGKDGARPESTWPRRASSGNTARRRSRPGPFRTHVDQTSTECRFPRFQNPGDPGAALACRQLRYATLRYATLRATWPSPPRLAAAPIRAALT</sequence>
<dbReference type="EMBL" id="OOIP01000033">
    <property type="protein sequence ID" value="SPO41922.1"/>
    <property type="molecule type" value="Genomic_DNA"/>
</dbReference>
<feature type="region of interest" description="Disordered" evidence="1">
    <location>
        <begin position="88"/>
        <end position="122"/>
    </location>
</feature>
<evidence type="ECO:0000256" key="1">
    <source>
        <dbReference type="SAM" id="MobiDB-lite"/>
    </source>
</evidence>
<protein>
    <submittedName>
        <fullName evidence="2">Uncharacterized protein</fullName>
    </submittedName>
</protein>
<dbReference type="AlphaFoldDB" id="A0A5C3FBZ9"/>